<evidence type="ECO:0000256" key="2">
    <source>
        <dbReference type="ARBA" id="ARBA00005675"/>
    </source>
</evidence>
<dbReference type="Gene3D" id="2.70.150.10">
    <property type="entry name" value="Calcium-transporting ATPase, cytoplasmic transduction domain A"/>
    <property type="match status" value="1"/>
</dbReference>
<evidence type="ECO:0000256" key="3">
    <source>
        <dbReference type="ARBA" id="ARBA00022475"/>
    </source>
</evidence>
<comment type="similarity">
    <text evidence="2">Belongs to the cation transport ATPase (P-type) (TC 3.A.3) family. Type IIA subfamily.</text>
</comment>
<dbReference type="EMBL" id="JBAPLV010000030">
    <property type="protein sequence ID" value="MEI4280875.1"/>
    <property type="molecule type" value="Genomic_DNA"/>
</dbReference>
<feature type="transmembrane region" description="Helical" evidence="7">
    <location>
        <begin position="46"/>
        <end position="67"/>
    </location>
</feature>
<dbReference type="InterPro" id="IPR059000">
    <property type="entry name" value="ATPase_P-type_domA"/>
</dbReference>
<feature type="transmembrane region" description="Helical" evidence="7">
    <location>
        <begin position="73"/>
        <end position="90"/>
    </location>
</feature>
<evidence type="ECO:0000256" key="1">
    <source>
        <dbReference type="ARBA" id="ARBA00004651"/>
    </source>
</evidence>
<dbReference type="Pfam" id="PF00122">
    <property type="entry name" value="E1-E2_ATPase"/>
    <property type="match status" value="1"/>
</dbReference>
<dbReference type="SMART" id="SM00831">
    <property type="entry name" value="Cation_ATPase_N"/>
    <property type="match status" value="1"/>
</dbReference>
<dbReference type="InterPro" id="IPR004014">
    <property type="entry name" value="ATPase_P-typ_cation-transptr_N"/>
</dbReference>
<gene>
    <name evidence="9" type="ORF">UXQ13_20535</name>
</gene>
<evidence type="ECO:0000259" key="8">
    <source>
        <dbReference type="SMART" id="SM00831"/>
    </source>
</evidence>
<dbReference type="InterPro" id="IPR050510">
    <property type="entry name" value="Cation_transp_ATPase_P-type"/>
</dbReference>
<keyword evidence="7" id="KW-0472">Membrane</keyword>
<reference evidence="9 10" key="1">
    <citation type="submission" date="2024-03" db="EMBL/GenBank/DDBJ databases">
        <title>Draft genome sequence of Klenkia terrae.</title>
        <authorList>
            <person name="Duangmal K."/>
            <person name="Chantavorakit T."/>
        </authorList>
    </citation>
    <scope>NUCLEOTIDE SEQUENCE [LARGE SCALE GENOMIC DNA]</scope>
    <source>
        <strain evidence="9 10">JCM 17786</strain>
    </source>
</reference>
<feature type="region of interest" description="Disordered" evidence="6">
    <location>
        <begin position="1"/>
        <end position="38"/>
    </location>
</feature>
<dbReference type="SUPFAM" id="SSF81665">
    <property type="entry name" value="Calcium ATPase, transmembrane domain M"/>
    <property type="match status" value="1"/>
</dbReference>
<keyword evidence="5" id="KW-0067">ATP-binding</keyword>
<dbReference type="Gene3D" id="1.20.1110.10">
    <property type="entry name" value="Calcium-transporting ATPase, transmembrane domain"/>
    <property type="match status" value="1"/>
</dbReference>
<keyword evidence="10" id="KW-1185">Reference proteome</keyword>
<proteinExistence type="inferred from homology"/>
<dbReference type="InterPro" id="IPR008250">
    <property type="entry name" value="ATPase_P-typ_transduc_dom_A_sf"/>
</dbReference>
<comment type="subcellular location">
    <subcellularLocation>
        <location evidence="1">Cell membrane</location>
        <topology evidence="1">Multi-pass membrane protein</topology>
    </subcellularLocation>
</comment>
<keyword evidence="4" id="KW-0547">Nucleotide-binding</keyword>
<accession>A0ABU8EDZ1</accession>
<dbReference type="NCBIfam" id="TIGR01494">
    <property type="entry name" value="ATPase_P-type"/>
    <property type="match status" value="1"/>
</dbReference>
<dbReference type="PANTHER" id="PTHR43294:SF21">
    <property type="entry name" value="CATION TRANSPORTING ATPASE"/>
    <property type="match status" value="1"/>
</dbReference>
<keyword evidence="7" id="KW-0812">Transmembrane</keyword>
<sequence length="236" mass="24431">MDAIGPAGGRPRSSSEGLTGAEVADRQVPGGNRLPQQRPPSAARMLVAQFVHFFALLLWGAAALAVLGGMPQLGMAIVVVVLLNGTFAFVQEHRADRAAQALRDLVPHRVTVVRDGRRQEVDAVDLVVGDRVLLEAGDRLAADLVLVEVHGLRLDEAMLTGESEPVDKAGGDTGSAGCFVVEGEGSAAVTAVGGDTRLAGIATLTGTVQRARSPLGRELDRVVRAITVLAVAVGLA</sequence>
<dbReference type="Pfam" id="PF00690">
    <property type="entry name" value="Cation_ATPase_N"/>
    <property type="match status" value="1"/>
</dbReference>
<comment type="caution">
    <text evidence="9">The sequence shown here is derived from an EMBL/GenBank/DDBJ whole genome shotgun (WGS) entry which is preliminary data.</text>
</comment>
<dbReference type="InterPro" id="IPR001757">
    <property type="entry name" value="P_typ_ATPase"/>
</dbReference>
<dbReference type="InterPro" id="IPR023298">
    <property type="entry name" value="ATPase_P-typ_TM_dom_sf"/>
</dbReference>
<dbReference type="Proteomes" id="UP001373496">
    <property type="component" value="Unassembled WGS sequence"/>
</dbReference>
<keyword evidence="3" id="KW-1003">Cell membrane</keyword>
<name>A0ABU8EDZ1_9ACTN</name>
<protein>
    <submittedName>
        <fullName evidence="9">HAD-IC family P-type ATPase</fullName>
    </submittedName>
</protein>
<dbReference type="PANTHER" id="PTHR43294">
    <property type="entry name" value="SODIUM/POTASSIUM-TRANSPORTING ATPASE SUBUNIT ALPHA"/>
    <property type="match status" value="1"/>
</dbReference>
<evidence type="ECO:0000313" key="10">
    <source>
        <dbReference type="Proteomes" id="UP001373496"/>
    </source>
</evidence>
<evidence type="ECO:0000313" key="9">
    <source>
        <dbReference type="EMBL" id="MEI4280875.1"/>
    </source>
</evidence>
<evidence type="ECO:0000256" key="5">
    <source>
        <dbReference type="ARBA" id="ARBA00022840"/>
    </source>
</evidence>
<organism evidence="9 10">
    <name type="scientific">Klenkia terrae</name>
    <dbReference type="NCBI Taxonomy" id="1052259"/>
    <lineage>
        <taxon>Bacteria</taxon>
        <taxon>Bacillati</taxon>
        <taxon>Actinomycetota</taxon>
        <taxon>Actinomycetes</taxon>
        <taxon>Geodermatophilales</taxon>
        <taxon>Geodermatophilaceae</taxon>
        <taxon>Klenkia</taxon>
    </lineage>
</organism>
<keyword evidence="7" id="KW-1133">Transmembrane helix</keyword>
<evidence type="ECO:0000256" key="7">
    <source>
        <dbReference type="SAM" id="Phobius"/>
    </source>
</evidence>
<dbReference type="RefSeq" id="WP_336392878.1">
    <property type="nucleotide sequence ID" value="NZ_JBAPLV010000030.1"/>
</dbReference>
<evidence type="ECO:0000256" key="4">
    <source>
        <dbReference type="ARBA" id="ARBA00022741"/>
    </source>
</evidence>
<evidence type="ECO:0000256" key="6">
    <source>
        <dbReference type="SAM" id="MobiDB-lite"/>
    </source>
</evidence>
<feature type="domain" description="Cation-transporting P-type ATPase N-terminal" evidence="8">
    <location>
        <begin position="6"/>
        <end position="70"/>
    </location>
</feature>
<dbReference type="SUPFAM" id="SSF81653">
    <property type="entry name" value="Calcium ATPase, transduction domain A"/>
    <property type="match status" value="1"/>
</dbReference>